<dbReference type="InterPro" id="IPR036673">
    <property type="entry name" value="Cyanovirin-N_sf"/>
</dbReference>
<name>A0A9W8NLS3_9PEZI</name>
<feature type="signal peptide" evidence="1">
    <location>
        <begin position="1"/>
        <end position="18"/>
    </location>
</feature>
<proteinExistence type="predicted"/>
<feature type="domain" description="Cyanovirin-N" evidence="2">
    <location>
        <begin position="30"/>
        <end position="128"/>
    </location>
</feature>
<dbReference type="EMBL" id="JANPWZ010000184">
    <property type="protein sequence ID" value="KAJ3578668.1"/>
    <property type="molecule type" value="Genomic_DNA"/>
</dbReference>
<dbReference type="AlphaFoldDB" id="A0A9W8NLS3"/>
<feature type="chain" id="PRO_5040741656" description="Cyanovirin-N domain-containing protein" evidence="1">
    <location>
        <begin position="19"/>
        <end position="154"/>
    </location>
</feature>
<organism evidence="3 4">
    <name type="scientific">Xylaria arbuscula</name>
    <dbReference type="NCBI Taxonomy" id="114810"/>
    <lineage>
        <taxon>Eukaryota</taxon>
        <taxon>Fungi</taxon>
        <taxon>Dikarya</taxon>
        <taxon>Ascomycota</taxon>
        <taxon>Pezizomycotina</taxon>
        <taxon>Sordariomycetes</taxon>
        <taxon>Xylariomycetidae</taxon>
        <taxon>Xylariales</taxon>
        <taxon>Xylariaceae</taxon>
        <taxon>Xylaria</taxon>
    </lineage>
</organism>
<dbReference type="Gene3D" id="2.30.60.10">
    <property type="entry name" value="Cyanovirin-N"/>
    <property type="match status" value="1"/>
</dbReference>
<gene>
    <name evidence="3" type="ORF">NPX13_g1892</name>
</gene>
<protein>
    <recommendedName>
        <fullName evidence="2">Cyanovirin-N domain-containing protein</fullName>
    </recommendedName>
</protein>
<keyword evidence="1" id="KW-0732">Signal</keyword>
<accession>A0A9W8NLS3</accession>
<evidence type="ECO:0000313" key="4">
    <source>
        <dbReference type="Proteomes" id="UP001148614"/>
    </source>
</evidence>
<keyword evidence="4" id="KW-1185">Reference proteome</keyword>
<dbReference type="Pfam" id="PF08881">
    <property type="entry name" value="CVNH"/>
    <property type="match status" value="1"/>
</dbReference>
<dbReference type="SMART" id="SM01111">
    <property type="entry name" value="CVNH"/>
    <property type="match status" value="1"/>
</dbReference>
<comment type="caution">
    <text evidence="3">The sequence shown here is derived from an EMBL/GenBank/DDBJ whole genome shotgun (WGS) entry which is preliminary data.</text>
</comment>
<sequence>MRAATISALLPLLSFSVATPIVVPCTYRQALSQGCINVKITDDLILEADCKSTSNYPGDHPRKHASIDLNGCFANYKGTLNAAQPGGFGASCSNCSLDDKYTLHCDCATGSGTQTMKTSYDLSYWRTVHVFYADGSDDPVMGCAGDAGIDEYCY</sequence>
<dbReference type="Proteomes" id="UP001148614">
    <property type="component" value="Unassembled WGS sequence"/>
</dbReference>
<evidence type="ECO:0000313" key="3">
    <source>
        <dbReference type="EMBL" id="KAJ3578668.1"/>
    </source>
</evidence>
<evidence type="ECO:0000259" key="2">
    <source>
        <dbReference type="SMART" id="SM01111"/>
    </source>
</evidence>
<reference evidence="3" key="1">
    <citation type="submission" date="2022-07" db="EMBL/GenBank/DDBJ databases">
        <title>Genome Sequence of Xylaria arbuscula.</title>
        <authorList>
            <person name="Buettner E."/>
        </authorList>
    </citation>
    <scope>NUCLEOTIDE SEQUENCE</scope>
    <source>
        <strain evidence="3">VT107</strain>
    </source>
</reference>
<evidence type="ECO:0000256" key="1">
    <source>
        <dbReference type="SAM" id="SignalP"/>
    </source>
</evidence>
<dbReference type="SUPFAM" id="SSF51322">
    <property type="entry name" value="Cyanovirin-N"/>
    <property type="match status" value="1"/>
</dbReference>
<dbReference type="InterPro" id="IPR011058">
    <property type="entry name" value="Cyanovirin-N"/>
</dbReference>